<organism evidence="1 2">
    <name type="scientific">Araneus ventricosus</name>
    <name type="common">Orbweaver spider</name>
    <name type="synonym">Epeira ventricosa</name>
    <dbReference type="NCBI Taxonomy" id="182803"/>
    <lineage>
        <taxon>Eukaryota</taxon>
        <taxon>Metazoa</taxon>
        <taxon>Ecdysozoa</taxon>
        <taxon>Arthropoda</taxon>
        <taxon>Chelicerata</taxon>
        <taxon>Arachnida</taxon>
        <taxon>Araneae</taxon>
        <taxon>Araneomorphae</taxon>
        <taxon>Entelegynae</taxon>
        <taxon>Araneoidea</taxon>
        <taxon>Araneidae</taxon>
        <taxon>Araneus</taxon>
    </lineage>
</organism>
<evidence type="ECO:0000313" key="2">
    <source>
        <dbReference type="Proteomes" id="UP000499080"/>
    </source>
</evidence>
<accession>A0A4Y2CRM1</accession>
<dbReference type="EMBL" id="BGPR01000237">
    <property type="protein sequence ID" value="GBM07023.1"/>
    <property type="molecule type" value="Genomic_DNA"/>
</dbReference>
<dbReference type="AlphaFoldDB" id="A0A4Y2CRM1"/>
<gene>
    <name evidence="1" type="ORF">AVEN_63469_1</name>
</gene>
<protein>
    <submittedName>
        <fullName evidence="1">Uncharacterized protein</fullName>
    </submittedName>
</protein>
<keyword evidence="2" id="KW-1185">Reference proteome</keyword>
<comment type="caution">
    <text evidence="1">The sequence shown here is derived from an EMBL/GenBank/DDBJ whole genome shotgun (WGS) entry which is preliminary data.</text>
</comment>
<proteinExistence type="predicted"/>
<reference evidence="1 2" key="1">
    <citation type="journal article" date="2019" name="Sci. Rep.">
        <title>Orb-weaving spider Araneus ventricosus genome elucidates the spidroin gene catalogue.</title>
        <authorList>
            <person name="Kono N."/>
            <person name="Nakamura H."/>
            <person name="Ohtoshi R."/>
            <person name="Moran D.A.P."/>
            <person name="Shinohara A."/>
            <person name="Yoshida Y."/>
            <person name="Fujiwara M."/>
            <person name="Mori M."/>
            <person name="Tomita M."/>
            <person name="Arakawa K."/>
        </authorList>
    </citation>
    <scope>NUCLEOTIDE SEQUENCE [LARGE SCALE GENOMIC DNA]</scope>
</reference>
<sequence>MFPVDRIVFWEMLRTCREMLSLRSGKDLGLSPLIQMFQMPPKPKSHGLRSGQITKMPAVDTFFCEAIFEDVLNKKGNVRRSSILHKD</sequence>
<dbReference type="Proteomes" id="UP000499080">
    <property type="component" value="Unassembled WGS sequence"/>
</dbReference>
<evidence type="ECO:0000313" key="1">
    <source>
        <dbReference type="EMBL" id="GBM07023.1"/>
    </source>
</evidence>
<name>A0A4Y2CRM1_ARAVE</name>